<dbReference type="Pfam" id="PF09361">
    <property type="entry name" value="Phasin_2"/>
    <property type="match status" value="1"/>
</dbReference>
<organism evidence="2 3">
    <name type="scientific">Aliiruegeria haliotis</name>
    <dbReference type="NCBI Taxonomy" id="1280846"/>
    <lineage>
        <taxon>Bacteria</taxon>
        <taxon>Pseudomonadati</taxon>
        <taxon>Pseudomonadota</taxon>
        <taxon>Alphaproteobacteria</taxon>
        <taxon>Rhodobacterales</taxon>
        <taxon>Roseobacteraceae</taxon>
        <taxon>Aliiruegeria</taxon>
    </lineage>
</organism>
<feature type="domain" description="Phasin" evidence="1">
    <location>
        <begin position="37"/>
        <end position="100"/>
    </location>
</feature>
<name>A0A2T0RW31_9RHOB</name>
<dbReference type="InterPro" id="IPR018968">
    <property type="entry name" value="Phasin"/>
</dbReference>
<protein>
    <submittedName>
        <fullName evidence="2">Phasin protein</fullName>
    </submittedName>
</protein>
<dbReference type="OrthoDB" id="7865588at2"/>
<dbReference type="Proteomes" id="UP000239480">
    <property type="component" value="Unassembled WGS sequence"/>
</dbReference>
<evidence type="ECO:0000313" key="2">
    <source>
        <dbReference type="EMBL" id="PRY25399.1"/>
    </source>
</evidence>
<keyword evidence="3" id="KW-1185">Reference proteome</keyword>
<dbReference type="AlphaFoldDB" id="A0A2T0RW31"/>
<reference evidence="2 3" key="1">
    <citation type="submission" date="2018-03" db="EMBL/GenBank/DDBJ databases">
        <title>Genomic Encyclopedia of Archaeal and Bacterial Type Strains, Phase II (KMG-II): from individual species to whole genera.</title>
        <authorList>
            <person name="Goeker M."/>
        </authorList>
    </citation>
    <scope>NUCLEOTIDE SEQUENCE [LARGE SCALE GENOMIC DNA]</scope>
    <source>
        <strain evidence="2 3">DSM 29328</strain>
    </source>
</reference>
<evidence type="ECO:0000259" key="1">
    <source>
        <dbReference type="Pfam" id="PF09361"/>
    </source>
</evidence>
<proteinExistence type="predicted"/>
<sequence length="116" mass="13122">MTADANWARDMPMVRGGEVFAHWQRIGVAAFGWPNPVWVQQMADMSAEVAQFISDRIREDLRTQSELLDCDNPVEMREIQGRFLKTAFDQYSAETGKLVRMNRCAIDALLGRNSGG</sequence>
<gene>
    <name evidence="2" type="ORF">CLV78_102577</name>
</gene>
<evidence type="ECO:0000313" key="3">
    <source>
        <dbReference type="Proteomes" id="UP000239480"/>
    </source>
</evidence>
<accession>A0A2T0RW31</accession>
<comment type="caution">
    <text evidence="2">The sequence shown here is derived from an EMBL/GenBank/DDBJ whole genome shotgun (WGS) entry which is preliminary data.</text>
</comment>
<dbReference type="EMBL" id="PVTD01000002">
    <property type="protein sequence ID" value="PRY25399.1"/>
    <property type="molecule type" value="Genomic_DNA"/>
</dbReference>
<dbReference type="RefSeq" id="WP_106204293.1">
    <property type="nucleotide sequence ID" value="NZ_PVTD01000002.1"/>
</dbReference>